<dbReference type="CDD" id="cd00022">
    <property type="entry name" value="BIR"/>
    <property type="match status" value="1"/>
</dbReference>
<dbReference type="SMART" id="SM00238">
    <property type="entry name" value="BIR"/>
    <property type="match status" value="1"/>
</dbReference>
<feature type="compositionally biased region" description="Low complexity" evidence="3">
    <location>
        <begin position="117"/>
        <end position="133"/>
    </location>
</feature>
<keyword evidence="5" id="KW-1185">Reference proteome</keyword>
<dbReference type="InterPro" id="IPR051190">
    <property type="entry name" value="Baculoviral_IAP"/>
</dbReference>
<dbReference type="Pfam" id="PF00653">
    <property type="entry name" value="BIR"/>
    <property type="match status" value="1"/>
</dbReference>
<dbReference type="PANTHER" id="PTHR46771">
    <property type="entry name" value="DETERIN"/>
    <property type="match status" value="1"/>
</dbReference>
<dbReference type="PROSITE" id="PS50143">
    <property type="entry name" value="BIR_REPEAT_2"/>
    <property type="match status" value="1"/>
</dbReference>
<keyword evidence="1" id="KW-0479">Metal-binding</keyword>
<evidence type="ECO:0000256" key="1">
    <source>
        <dbReference type="ARBA" id="ARBA00022723"/>
    </source>
</evidence>
<protein>
    <submittedName>
        <fullName evidence="4">Uncharacterized protein</fullName>
    </submittedName>
</protein>
<gene>
    <name evidence="4" type="ORF">HK105_207167</name>
</gene>
<evidence type="ECO:0000313" key="5">
    <source>
        <dbReference type="Proteomes" id="UP001527925"/>
    </source>
</evidence>
<evidence type="ECO:0000256" key="3">
    <source>
        <dbReference type="SAM" id="MobiDB-lite"/>
    </source>
</evidence>
<dbReference type="PANTHER" id="PTHR46771:SF5">
    <property type="entry name" value="DETERIN"/>
    <property type="match status" value="1"/>
</dbReference>
<feature type="region of interest" description="Disordered" evidence="3">
    <location>
        <begin position="117"/>
        <end position="138"/>
    </location>
</feature>
<proteinExistence type="predicted"/>
<reference evidence="4 5" key="1">
    <citation type="submission" date="2023-09" db="EMBL/GenBank/DDBJ databases">
        <title>Pangenome analysis of Batrachochytrium dendrobatidis and related Chytrids.</title>
        <authorList>
            <person name="Yacoub M.N."/>
            <person name="Stajich J.E."/>
            <person name="James T.Y."/>
        </authorList>
    </citation>
    <scope>NUCLEOTIDE SEQUENCE [LARGE SCALE GENOMIC DNA]</scope>
    <source>
        <strain evidence="4 5">JEL0888</strain>
    </source>
</reference>
<accession>A0ABR4N1A8</accession>
<dbReference type="Gene3D" id="1.10.1170.10">
    <property type="entry name" value="Inhibitor Of Apoptosis Protein (2mihbC-IAP-1), Chain A"/>
    <property type="match status" value="1"/>
</dbReference>
<dbReference type="SUPFAM" id="SSF57924">
    <property type="entry name" value="Inhibitor of apoptosis (IAP) repeat"/>
    <property type="match status" value="1"/>
</dbReference>
<dbReference type="Proteomes" id="UP001527925">
    <property type="component" value="Unassembled WGS sequence"/>
</dbReference>
<dbReference type="InterPro" id="IPR001370">
    <property type="entry name" value="BIR_rpt"/>
</dbReference>
<keyword evidence="2" id="KW-0862">Zinc</keyword>
<dbReference type="EMBL" id="JADGIZ020000048">
    <property type="protein sequence ID" value="KAL2913289.1"/>
    <property type="molecule type" value="Genomic_DNA"/>
</dbReference>
<sequence length="195" mass="20589">MDDEMPAELHPRSTHMHQMRLATFGADWPYPSGSLAPSEKLIQMLGASASGTAAVGQMAAAGMHRLQEADSDDTALCAYCGLSLNGWEATDKPIFEHRRRSAECPFFVMQDPAAASGSAQAQAQAGEQTQSQAPAAHTAGRAEQVLALAEQQLDRPLGDFLSGLRALATEWARDEQAARLAAFDAAAARLLAGGP</sequence>
<organism evidence="4 5">
    <name type="scientific">Polyrhizophydium stewartii</name>
    <dbReference type="NCBI Taxonomy" id="2732419"/>
    <lineage>
        <taxon>Eukaryota</taxon>
        <taxon>Fungi</taxon>
        <taxon>Fungi incertae sedis</taxon>
        <taxon>Chytridiomycota</taxon>
        <taxon>Chytridiomycota incertae sedis</taxon>
        <taxon>Chytridiomycetes</taxon>
        <taxon>Rhizophydiales</taxon>
        <taxon>Rhizophydiales incertae sedis</taxon>
        <taxon>Polyrhizophydium</taxon>
    </lineage>
</organism>
<evidence type="ECO:0000313" key="4">
    <source>
        <dbReference type="EMBL" id="KAL2913289.1"/>
    </source>
</evidence>
<comment type="caution">
    <text evidence="4">The sequence shown here is derived from an EMBL/GenBank/DDBJ whole genome shotgun (WGS) entry which is preliminary data.</text>
</comment>
<evidence type="ECO:0000256" key="2">
    <source>
        <dbReference type="ARBA" id="ARBA00022833"/>
    </source>
</evidence>
<name>A0ABR4N1A8_9FUNG</name>